<keyword evidence="4 7" id="KW-0812">Transmembrane</keyword>
<evidence type="ECO:0000256" key="1">
    <source>
        <dbReference type="ARBA" id="ARBA00004651"/>
    </source>
</evidence>
<dbReference type="Pfam" id="PF13440">
    <property type="entry name" value="Polysacc_synt_3"/>
    <property type="match status" value="1"/>
</dbReference>
<keyword evidence="5 7" id="KW-1133">Transmembrane helix</keyword>
<keyword evidence="6 7" id="KW-0472">Membrane</keyword>
<dbReference type="GO" id="GO:0005886">
    <property type="term" value="C:plasma membrane"/>
    <property type="evidence" value="ECO:0007669"/>
    <property type="project" value="UniProtKB-SubCell"/>
</dbReference>
<comment type="similarity">
    <text evidence="2">Belongs to the polysaccharide synthase family.</text>
</comment>
<feature type="transmembrane region" description="Helical" evidence="7">
    <location>
        <begin position="416"/>
        <end position="440"/>
    </location>
</feature>
<organism evidence="8 9">
    <name type="scientific">Candidatus Methylobacter favarea</name>
    <dbReference type="NCBI Taxonomy" id="2707345"/>
    <lineage>
        <taxon>Bacteria</taxon>
        <taxon>Pseudomonadati</taxon>
        <taxon>Pseudomonadota</taxon>
        <taxon>Gammaproteobacteria</taxon>
        <taxon>Methylococcales</taxon>
        <taxon>Methylococcaceae</taxon>
        <taxon>Methylobacter</taxon>
    </lineage>
</organism>
<dbReference type="InterPro" id="IPR050833">
    <property type="entry name" value="Poly_Biosynth_Transport"/>
</dbReference>
<keyword evidence="3" id="KW-1003">Cell membrane</keyword>
<protein>
    <submittedName>
        <fullName evidence="8">O-antigen/teichoic acid export membrane protein</fullName>
    </submittedName>
</protein>
<comment type="caution">
    <text evidence="8">The sequence shown here is derived from an EMBL/GenBank/DDBJ whole genome shotgun (WGS) entry which is preliminary data.</text>
</comment>
<reference evidence="8 9" key="1">
    <citation type="submission" date="2020-02" db="EMBL/GenBank/DDBJ databases">
        <authorList>
            <person name="Hogendoorn C."/>
        </authorList>
    </citation>
    <scope>NUCLEOTIDE SEQUENCE [LARGE SCALE GENOMIC DNA]</scope>
    <source>
        <strain evidence="8">METHB21</strain>
    </source>
</reference>
<dbReference type="PANTHER" id="PTHR30250:SF10">
    <property type="entry name" value="LIPOPOLYSACCHARIDE BIOSYNTHESIS PROTEIN WZXC"/>
    <property type="match status" value="1"/>
</dbReference>
<evidence type="ECO:0000313" key="9">
    <source>
        <dbReference type="Proteomes" id="UP000494216"/>
    </source>
</evidence>
<evidence type="ECO:0000256" key="4">
    <source>
        <dbReference type="ARBA" id="ARBA00022692"/>
    </source>
</evidence>
<dbReference type="AlphaFoldDB" id="A0A8S0XGE8"/>
<evidence type="ECO:0000313" key="8">
    <source>
        <dbReference type="EMBL" id="CAA9890967.1"/>
    </source>
</evidence>
<proteinExistence type="inferred from homology"/>
<keyword evidence="9" id="KW-1185">Reference proteome</keyword>
<dbReference type="CDD" id="cd13127">
    <property type="entry name" value="MATE_tuaB_like"/>
    <property type="match status" value="1"/>
</dbReference>
<comment type="subcellular location">
    <subcellularLocation>
        <location evidence="1">Cell membrane</location>
        <topology evidence="1">Multi-pass membrane protein</topology>
    </subcellularLocation>
</comment>
<gene>
    <name evidence="8" type="ORF">METHB2_300045</name>
</gene>
<evidence type="ECO:0000256" key="7">
    <source>
        <dbReference type="SAM" id="Phobius"/>
    </source>
</evidence>
<evidence type="ECO:0000256" key="3">
    <source>
        <dbReference type="ARBA" id="ARBA00022475"/>
    </source>
</evidence>
<dbReference type="RefSeq" id="WP_281355264.1">
    <property type="nucleotide sequence ID" value="NZ_CADCXN010000059.1"/>
</dbReference>
<feature type="transmembrane region" description="Helical" evidence="7">
    <location>
        <begin position="155"/>
        <end position="176"/>
    </location>
</feature>
<feature type="transmembrane region" description="Helical" evidence="7">
    <location>
        <begin position="124"/>
        <end position="143"/>
    </location>
</feature>
<dbReference type="Proteomes" id="UP000494216">
    <property type="component" value="Unassembled WGS sequence"/>
</dbReference>
<dbReference type="PANTHER" id="PTHR30250">
    <property type="entry name" value="PST FAMILY PREDICTED COLANIC ACID TRANSPORTER"/>
    <property type="match status" value="1"/>
</dbReference>
<feature type="transmembrane region" description="Helical" evidence="7">
    <location>
        <begin position="29"/>
        <end position="47"/>
    </location>
</feature>
<name>A0A8S0XGE8_9GAMM</name>
<feature type="transmembrane region" description="Helical" evidence="7">
    <location>
        <begin position="295"/>
        <end position="314"/>
    </location>
</feature>
<dbReference type="EMBL" id="CADCXN010000059">
    <property type="protein sequence ID" value="CAA9890967.1"/>
    <property type="molecule type" value="Genomic_DNA"/>
</dbReference>
<feature type="transmembrane region" description="Helical" evidence="7">
    <location>
        <begin position="362"/>
        <end position="380"/>
    </location>
</feature>
<accession>A0A8S0XGE8</accession>
<evidence type="ECO:0000256" key="6">
    <source>
        <dbReference type="ARBA" id="ARBA00023136"/>
    </source>
</evidence>
<evidence type="ECO:0000256" key="2">
    <source>
        <dbReference type="ARBA" id="ARBA00007430"/>
    </source>
</evidence>
<feature type="transmembrane region" description="Helical" evidence="7">
    <location>
        <begin position="215"/>
        <end position="232"/>
    </location>
</feature>
<feature type="transmembrane region" description="Helical" evidence="7">
    <location>
        <begin position="452"/>
        <end position="475"/>
    </location>
</feature>
<feature type="transmembrane region" description="Helical" evidence="7">
    <location>
        <begin position="93"/>
        <end position="112"/>
    </location>
</feature>
<feature type="transmembrane region" description="Helical" evidence="7">
    <location>
        <begin position="392"/>
        <end position="409"/>
    </location>
</feature>
<evidence type="ECO:0000256" key="5">
    <source>
        <dbReference type="ARBA" id="ARBA00022989"/>
    </source>
</evidence>
<sequence length="492" mass="55168">MSINPLLTQTQSIGSKVIRGTFWTVGMRWLSRFMGLASMVVIARLLTPEDFGIMAVATALVGLLDAFTDLGVDNALIRHPDPQRKHYDTAWTFSILIHIFIAALIAVAGFFSAKFYNDPRFEPVLYAMSISMLIDGFTNIGFTQFRRNLAFHKDFQINVSIQLIGVIATMGFGLWLHSYWALVLGGVARSVTRLMLTYLMHPYRPRLSLSARREMFGFSFWMMVRSIAIFLTNKADRLVLAAYFSPTIVGLYAIAGELAEMAVFEILYPLGRVLLPALATKQHDQAWLEESIKKIFNITATIAMAAGMGLASIAEPVLHLIYGAQYIQAASMLKLLAVISLIGGFNQPIGEILLLMNKTRDFALIFIVEGIITLLVVYTLSVNNFDFQTILYGRLSVTSLTIFRLFYLLRTLKSITLLAILSAWIRPVIAGMVMYFVLHASQQMFPGLAPEFTILLSLLVGALTYSVALLSLWYLMRKPMGFEYELISRIKK</sequence>